<evidence type="ECO:0000256" key="6">
    <source>
        <dbReference type="SAM" id="Phobius"/>
    </source>
</evidence>
<keyword evidence="4 6" id="KW-0472">Membrane</keyword>
<dbReference type="PANTHER" id="PTHR33048:SF47">
    <property type="entry name" value="INTEGRAL MEMBRANE PROTEIN-RELATED"/>
    <property type="match status" value="1"/>
</dbReference>
<dbReference type="AlphaFoldDB" id="A0AAD4PWI2"/>
<dbReference type="InterPro" id="IPR049326">
    <property type="entry name" value="Rhodopsin_dom_fungi"/>
</dbReference>
<feature type="transmembrane region" description="Helical" evidence="6">
    <location>
        <begin position="39"/>
        <end position="64"/>
    </location>
</feature>
<evidence type="ECO:0000256" key="5">
    <source>
        <dbReference type="ARBA" id="ARBA00038359"/>
    </source>
</evidence>
<evidence type="ECO:0000256" key="4">
    <source>
        <dbReference type="ARBA" id="ARBA00023136"/>
    </source>
</evidence>
<reference evidence="8" key="1">
    <citation type="submission" date="2021-12" db="EMBL/GenBank/DDBJ databases">
        <title>Convergent genome expansion in fungi linked to evolution of root-endophyte symbiosis.</title>
        <authorList>
            <consortium name="DOE Joint Genome Institute"/>
            <person name="Ke Y.-H."/>
            <person name="Bonito G."/>
            <person name="Liao H.-L."/>
            <person name="Looney B."/>
            <person name="Rojas-Flechas A."/>
            <person name="Nash J."/>
            <person name="Hameed K."/>
            <person name="Schadt C."/>
            <person name="Martin F."/>
            <person name="Crous P.W."/>
            <person name="Miettinen O."/>
            <person name="Magnuson J.K."/>
            <person name="Labbe J."/>
            <person name="Jacobson D."/>
            <person name="Doktycz M.J."/>
            <person name="Veneault-Fourrey C."/>
            <person name="Kuo A."/>
            <person name="Mondo S."/>
            <person name="Calhoun S."/>
            <person name="Riley R."/>
            <person name="Ohm R."/>
            <person name="LaButti K."/>
            <person name="Andreopoulos B."/>
            <person name="Pangilinan J."/>
            <person name="Nolan M."/>
            <person name="Tritt A."/>
            <person name="Clum A."/>
            <person name="Lipzen A."/>
            <person name="Daum C."/>
            <person name="Barry K."/>
            <person name="Grigoriev I.V."/>
            <person name="Vilgalys R."/>
        </authorList>
    </citation>
    <scope>NUCLEOTIDE SEQUENCE</scope>
    <source>
        <strain evidence="8">PMI_201</strain>
    </source>
</reference>
<feature type="transmembrane region" description="Helical" evidence="6">
    <location>
        <begin position="116"/>
        <end position="141"/>
    </location>
</feature>
<evidence type="ECO:0000256" key="3">
    <source>
        <dbReference type="ARBA" id="ARBA00022989"/>
    </source>
</evidence>
<comment type="subcellular location">
    <subcellularLocation>
        <location evidence="1">Membrane</location>
        <topology evidence="1">Multi-pass membrane protein</topology>
    </subcellularLocation>
</comment>
<name>A0AAD4PWI2_9EURO</name>
<keyword evidence="2 6" id="KW-0812">Transmembrane</keyword>
<gene>
    <name evidence="8" type="ORF">BGW36DRAFT_276883</name>
</gene>
<proteinExistence type="inferred from homology"/>
<organism evidence="8 9">
    <name type="scientific">Talaromyces proteolyticus</name>
    <dbReference type="NCBI Taxonomy" id="1131652"/>
    <lineage>
        <taxon>Eukaryota</taxon>
        <taxon>Fungi</taxon>
        <taxon>Dikarya</taxon>
        <taxon>Ascomycota</taxon>
        <taxon>Pezizomycotina</taxon>
        <taxon>Eurotiomycetes</taxon>
        <taxon>Eurotiomycetidae</taxon>
        <taxon>Eurotiales</taxon>
        <taxon>Trichocomaceae</taxon>
        <taxon>Talaromyces</taxon>
        <taxon>Talaromyces sect. Bacilispori</taxon>
    </lineage>
</organism>
<evidence type="ECO:0000256" key="1">
    <source>
        <dbReference type="ARBA" id="ARBA00004141"/>
    </source>
</evidence>
<comment type="similarity">
    <text evidence="5">Belongs to the SAT4 family.</text>
</comment>
<dbReference type="GO" id="GO:0016020">
    <property type="term" value="C:membrane"/>
    <property type="evidence" value="ECO:0007669"/>
    <property type="project" value="UniProtKB-SubCell"/>
</dbReference>
<dbReference type="Pfam" id="PF20684">
    <property type="entry name" value="Fung_rhodopsin"/>
    <property type="match status" value="1"/>
</dbReference>
<dbReference type="EMBL" id="JAJTJA010000011">
    <property type="protein sequence ID" value="KAH8692037.1"/>
    <property type="molecule type" value="Genomic_DNA"/>
</dbReference>
<keyword evidence="9" id="KW-1185">Reference proteome</keyword>
<feature type="non-terminal residue" evidence="8">
    <location>
        <position position="219"/>
    </location>
</feature>
<feature type="transmembrane region" description="Helical" evidence="6">
    <location>
        <begin position="76"/>
        <end position="96"/>
    </location>
</feature>
<feature type="transmembrane region" description="Helical" evidence="6">
    <location>
        <begin position="153"/>
        <end position="171"/>
    </location>
</feature>
<evidence type="ECO:0000313" key="9">
    <source>
        <dbReference type="Proteomes" id="UP001201262"/>
    </source>
</evidence>
<keyword evidence="3 6" id="KW-1133">Transmembrane helix</keyword>
<feature type="domain" description="Rhodopsin" evidence="7">
    <location>
        <begin position="7"/>
        <end position="216"/>
    </location>
</feature>
<feature type="transmembrane region" description="Helical" evidence="6">
    <location>
        <begin position="191"/>
        <end position="211"/>
    </location>
</feature>
<feature type="non-terminal residue" evidence="8">
    <location>
        <position position="1"/>
    </location>
</feature>
<dbReference type="PANTHER" id="PTHR33048">
    <property type="entry name" value="PTH11-LIKE INTEGRAL MEMBRANE PROTEIN (AFU_ORTHOLOGUE AFUA_5G11245)"/>
    <property type="match status" value="1"/>
</dbReference>
<accession>A0AAD4PWI2</accession>
<evidence type="ECO:0000256" key="2">
    <source>
        <dbReference type="ARBA" id="ARBA00022692"/>
    </source>
</evidence>
<comment type="caution">
    <text evidence="8">The sequence shown here is derived from an EMBL/GenBank/DDBJ whole genome shotgun (WGS) entry which is preliminary data.</text>
</comment>
<dbReference type="RefSeq" id="XP_046068034.1">
    <property type="nucleotide sequence ID" value="XM_046210195.1"/>
</dbReference>
<protein>
    <recommendedName>
        <fullName evidence="7">Rhodopsin domain-containing protein</fullName>
    </recommendedName>
</protein>
<dbReference type="InterPro" id="IPR052337">
    <property type="entry name" value="SAT4-like"/>
</dbReference>
<evidence type="ECO:0000313" key="8">
    <source>
        <dbReference type="EMBL" id="KAH8692037.1"/>
    </source>
</evidence>
<evidence type="ECO:0000259" key="7">
    <source>
        <dbReference type="Pfam" id="PF20684"/>
    </source>
</evidence>
<sequence>IFYYSYAVTTYLVLTIGRLGYPVTDVEPWRISFLFKGLYYIQISYAVGMGSIKCSLLLLLKNIFGTTSVAFRRISWTIVTLCISWSVMTILIAFLQCRPLNYNWNLKDPAGHCDNQNAAFAAVGAVDIATDVMIIILPVPMVLARQLSNSKKAAIISVFALGLFTIGITVARMVEILNVNFATFITTGKMVFIWSLVEWGTALIVASAPLLRPLVNNLV</sequence>
<dbReference type="GeneID" id="70240482"/>
<dbReference type="Proteomes" id="UP001201262">
    <property type="component" value="Unassembled WGS sequence"/>
</dbReference>